<protein>
    <submittedName>
        <fullName evidence="5">Uncharacterized protein</fullName>
    </submittedName>
</protein>
<reference evidence="5 6" key="1">
    <citation type="journal article" date="2016" name="Nat. Commun.">
        <title>Thousands of microbial genomes shed light on interconnected biogeochemical processes in an aquifer system.</title>
        <authorList>
            <person name="Anantharaman K."/>
            <person name="Brown C.T."/>
            <person name="Hug L.A."/>
            <person name="Sharon I."/>
            <person name="Castelle C.J."/>
            <person name="Probst A.J."/>
            <person name="Thomas B.C."/>
            <person name="Singh A."/>
            <person name="Wilkins M.J."/>
            <person name="Karaoz U."/>
            <person name="Brodie E.L."/>
            <person name="Williams K.H."/>
            <person name="Hubbard S.S."/>
            <person name="Banfield J.F."/>
        </authorList>
    </citation>
    <scope>NUCLEOTIDE SEQUENCE [LARGE SCALE GENOMIC DNA]</scope>
</reference>
<evidence type="ECO:0000259" key="3">
    <source>
        <dbReference type="Pfam" id="PF01408"/>
    </source>
</evidence>
<dbReference type="InterPro" id="IPR036291">
    <property type="entry name" value="NAD(P)-bd_dom_sf"/>
</dbReference>
<gene>
    <name evidence="5" type="ORF">A2765_00600</name>
</gene>
<dbReference type="PANTHER" id="PTHR22604">
    <property type="entry name" value="OXIDOREDUCTASES"/>
    <property type="match status" value="1"/>
</dbReference>
<dbReference type="GO" id="GO:0016491">
    <property type="term" value="F:oxidoreductase activity"/>
    <property type="evidence" value="ECO:0007669"/>
    <property type="project" value="UniProtKB-KW"/>
</dbReference>
<dbReference type="InterPro" id="IPR055170">
    <property type="entry name" value="GFO_IDH_MocA-like_dom"/>
</dbReference>
<dbReference type="PANTHER" id="PTHR22604:SF105">
    <property type="entry name" value="TRANS-1,2-DIHYDROBENZENE-1,2-DIOL DEHYDROGENASE"/>
    <property type="match status" value="1"/>
</dbReference>
<proteinExistence type="inferred from homology"/>
<evidence type="ECO:0000259" key="4">
    <source>
        <dbReference type="Pfam" id="PF22725"/>
    </source>
</evidence>
<dbReference type="SUPFAM" id="SSF51735">
    <property type="entry name" value="NAD(P)-binding Rossmann-fold domains"/>
    <property type="match status" value="1"/>
</dbReference>
<evidence type="ECO:0000313" key="5">
    <source>
        <dbReference type="EMBL" id="OGG58865.1"/>
    </source>
</evidence>
<organism evidence="5 6">
    <name type="scientific">Candidatus Kaiserbacteria bacterium RIFCSPHIGHO2_01_FULL_56_24</name>
    <dbReference type="NCBI Taxonomy" id="1798487"/>
    <lineage>
        <taxon>Bacteria</taxon>
        <taxon>Candidatus Kaiseribacteriota</taxon>
    </lineage>
</organism>
<feature type="domain" description="GFO/IDH/MocA-like oxidoreductase" evidence="4">
    <location>
        <begin position="132"/>
        <end position="246"/>
    </location>
</feature>
<comment type="similarity">
    <text evidence="1">Belongs to the Gfo/Idh/MocA family.</text>
</comment>
<name>A0A1F6DBU7_9BACT</name>
<evidence type="ECO:0000256" key="1">
    <source>
        <dbReference type="ARBA" id="ARBA00010928"/>
    </source>
</evidence>
<dbReference type="Gene3D" id="3.30.360.10">
    <property type="entry name" value="Dihydrodipicolinate Reductase, domain 2"/>
    <property type="match status" value="1"/>
</dbReference>
<dbReference type="InterPro" id="IPR050984">
    <property type="entry name" value="Gfo/Idh/MocA_domain"/>
</dbReference>
<dbReference type="Pfam" id="PF22725">
    <property type="entry name" value="GFO_IDH_MocA_C3"/>
    <property type="match status" value="1"/>
</dbReference>
<dbReference type="GO" id="GO:0000166">
    <property type="term" value="F:nucleotide binding"/>
    <property type="evidence" value="ECO:0007669"/>
    <property type="project" value="InterPro"/>
</dbReference>
<dbReference type="Pfam" id="PF01408">
    <property type="entry name" value="GFO_IDH_MocA"/>
    <property type="match status" value="1"/>
</dbReference>
<dbReference type="EMBL" id="MFLA01000026">
    <property type="protein sequence ID" value="OGG58865.1"/>
    <property type="molecule type" value="Genomic_DNA"/>
</dbReference>
<dbReference type="Gene3D" id="3.40.50.720">
    <property type="entry name" value="NAD(P)-binding Rossmann-like Domain"/>
    <property type="match status" value="1"/>
</dbReference>
<comment type="caution">
    <text evidence="5">The sequence shown here is derived from an EMBL/GenBank/DDBJ whole genome shotgun (WGS) entry which is preliminary data.</text>
</comment>
<evidence type="ECO:0000256" key="2">
    <source>
        <dbReference type="ARBA" id="ARBA00023002"/>
    </source>
</evidence>
<feature type="domain" description="Gfo/Idh/MocA-like oxidoreductase N-terminal" evidence="3">
    <location>
        <begin position="5"/>
        <end position="122"/>
    </location>
</feature>
<dbReference type="Proteomes" id="UP000176377">
    <property type="component" value="Unassembled WGS sequence"/>
</dbReference>
<dbReference type="InterPro" id="IPR000683">
    <property type="entry name" value="Gfo/Idh/MocA-like_OxRdtase_N"/>
</dbReference>
<sequence>MRKKIRFGVIGTSRIAKKAAIPAIIASQSAELSMVGSRSPEHAQGFAEQFGCAHGSYEDVLKSDVDAVYISLPNSMHEEWAVKAAEAGKHVWCEKPATLTYESAERMVDAAQKNNVRLMEGFMFLYHPQHTKVLEIIRSGTLGDITGFEGRFAYPIPEAGNNRLKPELGGGIYNDAAVYPIRASRFVFNEEPEGVVCDLTIDPTYGVDVEARITLTYPGGRTASISSAFDTDYRSTYRVLGTKADLSMERAYAVPSDMAVKIFIERSETREEILIEPADHFRLMVDDFCNEITSGSRTKDYEGDLLSQAKILDAGRISNDEKRVVRLSEL</sequence>
<dbReference type="AlphaFoldDB" id="A0A1F6DBU7"/>
<evidence type="ECO:0000313" key="6">
    <source>
        <dbReference type="Proteomes" id="UP000176377"/>
    </source>
</evidence>
<accession>A0A1F6DBU7</accession>
<dbReference type="SUPFAM" id="SSF55347">
    <property type="entry name" value="Glyceraldehyde-3-phosphate dehydrogenase-like, C-terminal domain"/>
    <property type="match status" value="1"/>
</dbReference>
<keyword evidence="2" id="KW-0560">Oxidoreductase</keyword>